<organism evidence="11 12">
    <name type="scientific">Robertmurraya siralis</name>
    <dbReference type="NCBI Taxonomy" id="77777"/>
    <lineage>
        <taxon>Bacteria</taxon>
        <taxon>Bacillati</taxon>
        <taxon>Bacillota</taxon>
        <taxon>Bacilli</taxon>
        <taxon>Bacillales</taxon>
        <taxon>Bacillaceae</taxon>
        <taxon>Robertmurraya</taxon>
    </lineage>
</organism>
<dbReference type="GO" id="GO:0005524">
    <property type="term" value="F:ATP binding"/>
    <property type="evidence" value="ECO:0007669"/>
    <property type="project" value="UniProtKB-KW"/>
</dbReference>
<dbReference type="Pfam" id="PF00270">
    <property type="entry name" value="DEAD"/>
    <property type="match status" value="1"/>
</dbReference>
<evidence type="ECO:0000256" key="8">
    <source>
        <dbReference type="SAM" id="Phobius"/>
    </source>
</evidence>
<keyword evidence="3 11" id="KW-0347">Helicase</keyword>
<dbReference type="SUPFAM" id="SSF52540">
    <property type="entry name" value="P-loop containing nucleoside triphosphate hydrolases"/>
    <property type="match status" value="1"/>
</dbReference>
<dbReference type="EMBL" id="BORC01000001">
    <property type="protein sequence ID" value="GIN60701.1"/>
    <property type="molecule type" value="Genomic_DNA"/>
</dbReference>
<evidence type="ECO:0000259" key="9">
    <source>
        <dbReference type="PROSITE" id="PS51192"/>
    </source>
</evidence>
<sequence>MLSVLNKKNTIAVLPTGTGKSLCYQFPGYVLSGIVVIISPLLSLMQDQVEQMQMQGEKRVIALNSFLTGAERIKALRQLEKYKFIYISPEMLNLDEIKQRLQLLPISLFVIDEAHCISQWGYDFRPDYMKLGTIREQLGNPLTLALTATATKEVVADIAQVLKLSSWDEHIFSMDRPNIAIRVEKVAAPEEKEHHLIKLLSFLQGPGIIYFSSRKRAEALVERLKDEGFHKVMAYHGGMDQESRILIQQQFIHGQLDLICATSAFGMGVNKEDVRFVIHYHMPLQIESYIQEIGRAGRDGKKSLAILLYSPGDEALSYHLVENELPNETQIEYVRQWLKSGKRSEKEMRTFVGLNDVQWRLITDFFENLENTVSLDSSMEQFKHFVEERTRLKRKKIEEIKNWVHSCHCRREIILNYFSETKKISIKDCCDVCGIDLDLFQKREEDVANLSFSFDWRAYLSSILLKG</sequence>
<keyword evidence="8" id="KW-0472">Membrane</keyword>
<evidence type="ECO:0000256" key="7">
    <source>
        <dbReference type="ARBA" id="ARBA00044550"/>
    </source>
</evidence>
<dbReference type="Pfam" id="PF16124">
    <property type="entry name" value="RecQ_Zn_bind"/>
    <property type="match status" value="1"/>
</dbReference>
<keyword evidence="8" id="KW-1133">Transmembrane helix</keyword>
<dbReference type="InterPro" id="IPR001650">
    <property type="entry name" value="Helicase_C-like"/>
</dbReference>
<dbReference type="CDD" id="cd17920">
    <property type="entry name" value="DEXHc_RecQ"/>
    <property type="match status" value="1"/>
</dbReference>
<accession>A0A919WEX4</accession>
<gene>
    <name evidence="11" type="primary">recQ</name>
    <name evidence="11" type="ORF">J27TS8_06940</name>
</gene>
<dbReference type="GO" id="GO:0043590">
    <property type="term" value="C:bacterial nucleoid"/>
    <property type="evidence" value="ECO:0007669"/>
    <property type="project" value="TreeGrafter"/>
</dbReference>
<dbReference type="GO" id="GO:0030894">
    <property type="term" value="C:replisome"/>
    <property type="evidence" value="ECO:0007669"/>
    <property type="project" value="TreeGrafter"/>
</dbReference>
<evidence type="ECO:0000256" key="2">
    <source>
        <dbReference type="ARBA" id="ARBA00022801"/>
    </source>
</evidence>
<dbReference type="GO" id="GO:0003677">
    <property type="term" value="F:DNA binding"/>
    <property type="evidence" value="ECO:0007669"/>
    <property type="project" value="UniProtKB-KW"/>
</dbReference>
<dbReference type="Proteomes" id="UP000682111">
    <property type="component" value="Unassembled WGS sequence"/>
</dbReference>
<feature type="domain" description="Helicase ATP-binding" evidence="9">
    <location>
        <begin position="1"/>
        <end position="168"/>
    </location>
</feature>
<dbReference type="GO" id="GO:0005737">
    <property type="term" value="C:cytoplasm"/>
    <property type="evidence" value="ECO:0007669"/>
    <property type="project" value="TreeGrafter"/>
</dbReference>
<dbReference type="InterPro" id="IPR027417">
    <property type="entry name" value="P-loop_NTPase"/>
</dbReference>
<proteinExistence type="predicted"/>
<keyword evidence="4" id="KW-0067">ATP-binding</keyword>
<evidence type="ECO:0000256" key="1">
    <source>
        <dbReference type="ARBA" id="ARBA00022741"/>
    </source>
</evidence>
<dbReference type="Gene3D" id="3.40.50.300">
    <property type="entry name" value="P-loop containing nucleotide triphosphate hydrolases"/>
    <property type="match status" value="2"/>
</dbReference>
<evidence type="ECO:0000256" key="3">
    <source>
        <dbReference type="ARBA" id="ARBA00022806"/>
    </source>
</evidence>
<dbReference type="InterPro" id="IPR004589">
    <property type="entry name" value="DNA_helicase_ATP-dep_RecQ"/>
</dbReference>
<dbReference type="PROSITE" id="PS00690">
    <property type="entry name" value="DEAH_ATP_HELICASE"/>
    <property type="match status" value="1"/>
</dbReference>
<keyword evidence="2" id="KW-0378">Hydrolase</keyword>
<feature type="transmembrane region" description="Helical" evidence="8">
    <location>
        <begin position="26"/>
        <end position="45"/>
    </location>
</feature>
<dbReference type="GO" id="GO:0009378">
    <property type="term" value="F:four-way junction helicase activity"/>
    <property type="evidence" value="ECO:0007669"/>
    <property type="project" value="TreeGrafter"/>
</dbReference>
<dbReference type="PANTHER" id="PTHR13710:SF84">
    <property type="entry name" value="ATP-DEPENDENT DNA HELICASE RECS-RELATED"/>
    <property type="match status" value="1"/>
</dbReference>
<dbReference type="PROSITE" id="PS51194">
    <property type="entry name" value="HELICASE_CTER"/>
    <property type="match status" value="1"/>
</dbReference>
<dbReference type="GO" id="GO:0043138">
    <property type="term" value="F:3'-5' DNA helicase activity"/>
    <property type="evidence" value="ECO:0007669"/>
    <property type="project" value="TreeGrafter"/>
</dbReference>
<name>A0A919WEX4_9BACI</name>
<dbReference type="InterPro" id="IPR032284">
    <property type="entry name" value="RecQ_Zn-bd"/>
</dbReference>
<dbReference type="AlphaFoldDB" id="A0A919WEX4"/>
<protein>
    <recommendedName>
        <fullName evidence="6">ATP-dependent DNA helicase RecQ</fullName>
    </recommendedName>
    <alternativeName>
        <fullName evidence="7">DNA 3'-5' helicase RecQ</fullName>
    </alternativeName>
</protein>
<dbReference type="SMART" id="SM00490">
    <property type="entry name" value="HELICc"/>
    <property type="match status" value="1"/>
</dbReference>
<evidence type="ECO:0000313" key="12">
    <source>
        <dbReference type="Proteomes" id="UP000682111"/>
    </source>
</evidence>
<keyword evidence="5" id="KW-0238">DNA-binding</keyword>
<dbReference type="PANTHER" id="PTHR13710">
    <property type="entry name" value="DNA HELICASE RECQ FAMILY MEMBER"/>
    <property type="match status" value="1"/>
</dbReference>
<dbReference type="InterPro" id="IPR011545">
    <property type="entry name" value="DEAD/DEAH_box_helicase_dom"/>
</dbReference>
<comment type="caution">
    <text evidence="11">The sequence shown here is derived from an EMBL/GenBank/DDBJ whole genome shotgun (WGS) entry which is preliminary data.</text>
</comment>
<evidence type="ECO:0000256" key="5">
    <source>
        <dbReference type="ARBA" id="ARBA00023125"/>
    </source>
</evidence>
<keyword evidence="8" id="KW-0812">Transmembrane</keyword>
<keyword evidence="12" id="KW-1185">Reference proteome</keyword>
<reference evidence="11" key="1">
    <citation type="submission" date="2021-03" db="EMBL/GenBank/DDBJ databases">
        <title>Antimicrobial resistance genes in bacteria isolated from Japanese honey, and their potential for conferring macrolide and lincosamide resistance in the American foulbrood pathogen Paenibacillus larvae.</title>
        <authorList>
            <person name="Okamoto M."/>
            <person name="Kumagai M."/>
            <person name="Kanamori H."/>
            <person name="Takamatsu D."/>
        </authorList>
    </citation>
    <scope>NUCLEOTIDE SEQUENCE</scope>
    <source>
        <strain evidence="11">J27TS8</strain>
    </source>
</reference>
<evidence type="ECO:0000259" key="10">
    <source>
        <dbReference type="PROSITE" id="PS51194"/>
    </source>
</evidence>
<dbReference type="PROSITE" id="PS51192">
    <property type="entry name" value="HELICASE_ATP_BIND_1"/>
    <property type="match status" value="1"/>
</dbReference>
<dbReference type="NCBIfam" id="TIGR00614">
    <property type="entry name" value="recQ_fam"/>
    <property type="match status" value="1"/>
</dbReference>
<dbReference type="InterPro" id="IPR014001">
    <property type="entry name" value="Helicase_ATP-bd"/>
</dbReference>
<dbReference type="InterPro" id="IPR002464">
    <property type="entry name" value="DNA/RNA_helicase_DEAH_CS"/>
</dbReference>
<evidence type="ECO:0000313" key="11">
    <source>
        <dbReference type="EMBL" id="GIN60701.1"/>
    </source>
</evidence>
<dbReference type="GO" id="GO:0016787">
    <property type="term" value="F:hydrolase activity"/>
    <property type="evidence" value="ECO:0007669"/>
    <property type="project" value="UniProtKB-KW"/>
</dbReference>
<keyword evidence="1" id="KW-0547">Nucleotide-binding</keyword>
<dbReference type="SMART" id="SM00487">
    <property type="entry name" value="DEXDc"/>
    <property type="match status" value="1"/>
</dbReference>
<dbReference type="Pfam" id="PF00271">
    <property type="entry name" value="Helicase_C"/>
    <property type="match status" value="1"/>
</dbReference>
<dbReference type="GO" id="GO:0006281">
    <property type="term" value="P:DNA repair"/>
    <property type="evidence" value="ECO:0007669"/>
    <property type="project" value="TreeGrafter"/>
</dbReference>
<feature type="domain" description="Helicase C-terminal" evidence="10">
    <location>
        <begin position="195"/>
        <end position="342"/>
    </location>
</feature>
<dbReference type="GO" id="GO:0006310">
    <property type="term" value="P:DNA recombination"/>
    <property type="evidence" value="ECO:0007669"/>
    <property type="project" value="InterPro"/>
</dbReference>
<evidence type="ECO:0000256" key="4">
    <source>
        <dbReference type="ARBA" id="ARBA00022840"/>
    </source>
</evidence>
<evidence type="ECO:0000256" key="6">
    <source>
        <dbReference type="ARBA" id="ARBA00044535"/>
    </source>
</evidence>